<accession>A0ABD1SM63</accession>
<evidence type="ECO:0000313" key="3">
    <source>
        <dbReference type="Proteomes" id="UP001604277"/>
    </source>
</evidence>
<dbReference type="Proteomes" id="UP001604277">
    <property type="component" value="Unassembled WGS sequence"/>
</dbReference>
<name>A0ABD1SM63_9LAMI</name>
<comment type="caution">
    <text evidence="2">The sequence shown here is derived from an EMBL/GenBank/DDBJ whole genome shotgun (WGS) entry which is preliminary data.</text>
</comment>
<keyword evidence="3" id="KW-1185">Reference proteome</keyword>
<dbReference type="AlphaFoldDB" id="A0ABD1SM63"/>
<feature type="region of interest" description="Disordered" evidence="1">
    <location>
        <begin position="49"/>
        <end position="85"/>
    </location>
</feature>
<dbReference type="EMBL" id="JBFOLJ010000010">
    <property type="protein sequence ID" value="KAL2501805.1"/>
    <property type="molecule type" value="Genomic_DNA"/>
</dbReference>
<gene>
    <name evidence="2" type="ORF">Fot_35653</name>
</gene>
<reference evidence="3" key="1">
    <citation type="submission" date="2024-07" db="EMBL/GenBank/DDBJ databases">
        <title>Two chromosome-level genome assemblies of Korean endemic species Abeliophyllum distichum and Forsythia ovata (Oleaceae).</title>
        <authorList>
            <person name="Jang H."/>
        </authorList>
    </citation>
    <scope>NUCLEOTIDE SEQUENCE [LARGE SCALE GENOMIC DNA]</scope>
</reference>
<evidence type="ECO:0000256" key="1">
    <source>
        <dbReference type="SAM" id="MobiDB-lite"/>
    </source>
</evidence>
<sequence>MSGFYFSSMPKFKIRRSGVVDDILLPPLVSIATSVPGVAVPSAPETMRKAAADSKEETSMLEKGMENAGDSQKIERGREDPSSKVEDRLDLTALGKLPAPATIAAVSVHKYWITAFVKATNNAELMELLKLAEMYTSRSHVLNYELYKVLAIKVDELRSMVGWDENVDALCLENKDLQEQLVFSEDARARAIYDITKAKRIQSVCV</sequence>
<protein>
    <submittedName>
        <fullName evidence="2">Uncharacterized protein</fullName>
    </submittedName>
</protein>
<evidence type="ECO:0000313" key="2">
    <source>
        <dbReference type="EMBL" id="KAL2501805.1"/>
    </source>
</evidence>
<feature type="compositionally biased region" description="Basic and acidic residues" evidence="1">
    <location>
        <begin position="49"/>
        <end position="65"/>
    </location>
</feature>
<organism evidence="2 3">
    <name type="scientific">Forsythia ovata</name>
    <dbReference type="NCBI Taxonomy" id="205694"/>
    <lineage>
        <taxon>Eukaryota</taxon>
        <taxon>Viridiplantae</taxon>
        <taxon>Streptophyta</taxon>
        <taxon>Embryophyta</taxon>
        <taxon>Tracheophyta</taxon>
        <taxon>Spermatophyta</taxon>
        <taxon>Magnoliopsida</taxon>
        <taxon>eudicotyledons</taxon>
        <taxon>Gunneridae</taxon>
        <taxon>Pentapetalae</taxon>
        <taxon>asterids</taxon>
        <taxon>lamiids</taxon>
        <taxon>Lamiales</taxon>
        <taxon>Oleaceae</taxon>
        <taxon>Forsythieae</taxon>
        <taxon>Forsythia</taxon>
    </lineage>
</organism>
<feature type="compositionally biased region" description="Basic and acidic residues" evidence="1">
    <location>
        <begin position="72"/>
        <end position="85"/>
    </location>
</feature>
<proteinExistence type="predicted"/>